<evidence type="ECO:0008006" key="4">
    <source>
        <dbReference type="Google" id="ProtNLM"/>
    </source>
</evidence>
<evidence type="ECO:0000313" key="3">
    <source>
        <dbReference type="Proteomes" id="UP000324629"/>
    </source>
</evidence>
<feature type="chain" id="PRO_5023897297" description="Saposin B-type domain-containing protein" evidence="1">
    <location>
        <begin position="18"/>
        <end position="97"/>
    </location>
</feature>
<evidence type="ECO:0000313" key="2">
    <source>
        <dbReference type="EMBL" id="KAA3673667.1"/>
    </source>
</evidence>
<reference evidence="2 3" key="1">
    <citation type="journal article" date="2019" name="Gigascience">
        <title>Whole-genome sequence of the oriental lung fluke Paragonimus westermani.</title>
        <authorList>
            <person name="Oey H."/>
            <person name="Zakrzewski M."/>
            <person name="Narain K."/>
            <person name="Devi K.R."/>
            <person name="Agatsuma T."/>
            <person name="Nawaratna S."/>
            <person name="Gobert G.N."/>
            <person name="Jones M.K."/>
            <person name="Ragan M.A."/>
            <person name="McManus D.P."/>
            <person name="Krause L."/>
        </authorList>
    </citation>
    <scope>NUCLEOTIDE SEQUENCE [LARGE SCALE GENOMIC DNA]</scope>
    <source>
        <strain evidence="2 3">IND2009</strain>
    </source>
</reference>
<dbReference type="EMBL" id="QNGE01003734">
    <property type="protein sequence ID" value="KAA3673667.1"/>
    <property type="molecule type" value="Genomic_DNA"/>
</dbReference>
<sequence length="97" mass="11215">MKLLHFFVCTIVCLAQANHPKRLSKAEFRACVKKCGDQYEDCSRLISHLWRKFSENKDQIMKSMIRCCLQGEVDHKAAATLSFATCVRENCRAEMWG</sequence>
<proteinExistence type="predicted"/>
<comment type="caution">
    <text evidence="2">The sequence shown here is derived from an EMBL/GenBank/DDBJ whole genome shotgun (WGS) entry which is preliminary data.</text>
</comment>
<dbReference type="Proteomes" id="UP000324629">
    <property type="component" value="Unassembled WGS sequence"/>
</dbReference>
<accession>A0A5J4NDQ9</accession>
<organism evidence="2 3">
    <name type="scientific">Paragonimus westermani</name>
    <dbReference type="NCBI Taxonomy" id="34504"/>
    <lineage>
        <taxon>Eukaryota</taxon>
        <taxon>Metazoa</taxon>
        <taxon>Spiralia</taxon>
        <taxon>Lophotrochozoa</taxon>
        <taxon>Platyhelminthes</taxon>
        <taxon>Trematoda</taxon>
        <taxon>Digenea</taxon>
        <taxon>Plagiorchiida</taxon>
        <taxon>Troglotremata</taxon>
        <taxon>Troglotrematidae</taxon>
        <taxon>Paragonimus</taxon>
    </lineage>
</organism>
<keyword evidence="3" id="KW-1185">Reference proteome</keyword>
<protein>
    <recommendedName>
        <fullName evidence="4">Saposin B-type domain-containing protein</fullName>
    </recommendedName>
</protein>
<gene>
    <name evidence="2" type="ORF">DEA37_0004269</name>
</gene>
<name>A0A5J4NDQ9_9TREM</name>
<evidence type="ECO:0000256" key="1">
    <source>
        <dbReference type="SAM" id="SignalP"/>
    </source>
</evidence>
<keyword evidence="1" id="KW-0732">Signal</keyword>
<feature type="signal peptide" evidence="1">
    <location>
        <begin position="1"/>
        <end position="17"/>
    </location>
</feature>
<dbReference type="AlphaFoldDB" id="A0A5J4NDQ9"/>